<dbReference type="EMBL" id="CAJNRG010003177">
    <property type="protein sequence ID" value="CAF2053901.1"/>
    <property type="molecule type" value="Genomic_DNA"/>
</dbReference>
<dbReference type="Proteomes" id="UP000663887">
    <property type="component" value="Unassembled WGS sequence"/>
</dbReference>
<reference evidence="1" key="1">
    <citation type="submission" date="2021-02" db="EMBL/GenBank/DDBJ databases">
        <authorList>
            <person name="Nowell W R."/>
        </authorList>
    </citation>
    <scope>NUCLEOTIDE SEQUENCE</scope>
</reference>
<organism evidence="1 3">
    <name type="scientific">Rotaria magnacalcarata</name>
    <dbReference type="NCBI Taxonomy" id="392030"/>
    <lineage>
        <taxon>Eukaryota</taxon>
        <taxon>Metazoa</taxon>
        <taxon>Spiralia</taxon>
        <taxon>Gnathifera</taxon>
        <taxon>Rotifera</taxon>
        <taxon>Eurotatoria</taxon>
        <taxon>Bdelloidea</taxon>
        <taxon>Philodinida</taxon>
        <taxon>Philodinidae</taxon>
        <taxon>Rotaria</taxon>
    </lineage>
</organism>
<dbReference type="Proteomes" id="UP000663842">
    <property type="component" value="Unassembled WGS sequence"/>
</dbReference>
<comment type="caution">
    <text evidence="1">The sequence shown here is derived from an EMBL/GenBank/DDBJ whole genome shotgun (WGS) entry which is preliminary data.</text>
</comment>
<protein>
    <submittedName>
        <fullName evidence="1">Uncharacterized protein</fullName>
    </submittedName>
</protein>
<sequence length="128" mass="13787">MLTPHTSTPGSEVLQAKYRLLPAALKSNGMDAIRIQTSAIIRTSINFHTNPSGIGFVQDKLLETDKSVFSAFGPNLGHYAGDIIIVFKCEISPHPDANFSIQAATSFVSGNAFVLRPWLGKDPGSLDE</sequence>
<name>A0A816PXT7_9BILA</name>
<evidence type="ECO:0000313" key="2">
    <source>
        <dbReference type="EMBL" id="CAF4347274.1"/>
    </source>
</evidence>
<dbReference type="EMBL" id="CAJOBF010015381">
    <property type="protein sequence ID" value="CAF4347274.1"/>
    <property type="molecule type" value="Genomic_DNA"/>
</dbReference>
<accession>A0A816PXT7</accession>
<dbReference type="AlphaFoldDB" id="A0A816PXT7"/>
<evidence type="ECO:0000313" key="3">
    <source>
        <dbReference type="Proteomes" id="UP000663887"/>
    </source>
</evidence>
<proteinExistence type="predicted"/>
<gene>
    <name evidence="2" type="ORF">UXM345_LOCUS35824</name>
    <name evidence="1" type="ORF">XDN619_LOCUS9239</name>
</gene>
<evidence type="ECO:0000313" key="1">
    <source>
        <dbReference type="EMBL" id="CAF2053901.1"/>
    </source>
</evidence>